<evidence type="ECO:0000313" key="2">
    <source>
        <dbReference type="EMBL" id="EGF93452.1"/>
    </source>
</evidence>
<dbReference type="Proteomes" id="UP000006512">
    <property type="component" value="Unassembled WGS sequence"/>
</dbReference>
<dbReference type="PROSITE" id="PS01124">
    <property type="entry name" value="HTH_ARAC_FAMILY_2"/>
    <property type="match status" value="1"/>
</dbReference>
<dbReference type="RefSeq" id="WP_006272649.1">
    <property type="nucleotide sequence ID" value="NZ_GL883077.1"/>
</dbReference>
<evidence type="ECO:0000259" key="1">
    <source>
        <dbReference type="PROSITE" id="PS01124"/>
    </source>
</evidence>
<gene>
    <name evidence="2" type="ORF">ABI_18920</name>
</gene>
<dbReference type="InterPro" id="IPR018060">
    <property type="entry name" value="HTH_AraC"/>
</dbReference>
<dbReference type="eggNOG" id="COG2207">
    <property type="taxonomic scope" value="Bacteria"/>
</dbReference>
<feature type="domain" description="HTH araC/xylS-type" evidence="1">
    <location>
        <begin position="157"/>
        <end position="230"/>
    </location>
</feature>
<dbReference type="HOGENOM" id="CLU_066193_1_0_5"/>
<dbReference type="GO" id="GO:0043565">
    <property type="term" value="F:sequence-specific DNA binding"/>
    <property type="evidence" value="ECO:0007669"/>
    <property type="project" value="InterPro"/>
</dbReference>
<dbReference type="Gene3D" id="1.10.10.60">
    <property type="entry name" value="Homeodomain-like"/>
    <property type="match status" value="1"/>
</dbReference>
<sequence>MAQAYLEYDPPQALKPFIRKIWTYVADMDGEVQKIVPDGCAELIVHRGAPYEELTSQGWQVQPAVLFAGQLTRPLHLRATGHTDVLAVRFEPDGARDFTDRSMADMTDRRVAMADLPMDEEDLLEFLVERAGGWTIDVRVRDAIAGLADGAPVAGDRTLQRRFLDRVGVSRKALGSVLRFRSVFDRALHGDNDAIAWLDAGLDAGYFDQPQLARDFQRYLGCSATQWARGQLALARNIAAA</sequence>
<reference evidence="3" key="1">
    <citation type="submission" date="2011-03" db="EMBL/GenBank/DDBJ databases">
        <title>Draft genome sequence of Brevundimonas diminuta.</title>
        <authorList>
            <person name="Brown P.J.B."/>
            <person name="Buechlein A."/>
            <person name="Hemmerich C."/>
            <person name="Brun Y.V."/>
        </authorList>
    </citation>
    <scope>NUCLEOTIDE SEQUENCE [LARGE SCALE GENOMIC DNA]</scope>
    <source>
        <strain evidence="3">C19</strain>
    </source>
</reference>
<protein>
    <submittedName>
        <fullName evidence="2">Fis family transcriptional regulator</fullName>
    </submittedName>
</protein>
<accession>F4QL77</accession>
<proteinExistence type="predicted"/>
<dbReference type="STRING" id="715226.ABI_18920"/>
<dbReference type="InterPro" id="IPR046532">
    <property type="entry name" value="DUF6597"/>
</dbReference>
<organism evidence="2 3">
    <name type="scientific">Asticcacaulis biprosthecium C19</name>
    <dbReference type="NCBI Taxonomy" id="715226"/>
    <lineage>
        <taxon>Bacteria</taxon>
        <taxon>Pseudomonadati</taxon>
        <taxon>Pseudomonadota</taxon>
        <taxon>Alphaproteobacteria</taxon>
        <taxon>Caulobacterales</taxon>
        <taxon>Caulobacteraceae</taxon>
        <taxon>Asticcacaulis</taxon>
    </lineage>
</organism>
<name>F4QL77_9CAUL</name>
<dbReference type="Pfam" id="PF20240">
    <property type="entry name" value="DUF6597"/>
    <property type="match status" value="1"/>
</dbReference>
<keyword evidence="3" id="KW-1185">Reference proteome</keyword>
<dbReference type="GO" id="GO:0003700">
    <property type="term" value="F:DNA-binding transcription factor activity"/>
    <property type="evidence" value="ECO:0007669"/>
    <property type="project" value="InterPro"/>
</dbReference>
<dbReference type="AlphaFoldDB" id="F4QL77"/>
<dbReference type="EMBL" id="GL883077">
    <property type="protein sequence ID" value="EGF93452.1"/>
    <property type="molecule type" value="Genomic_DNA"/>
</dbReference>
<evidence type="ECO:0000313" key="3">
    <source>
        <dbReference type="Proteomes" id="UP000006512"/>
    </source>
</evidence>
<dbReference type="OrthoDB" id="2559672at2"/>